<keyword evidence="2" id="KW-0472">Membrane</keyword>
<feature type="transmembrane region" description="Helical" evidence="2">
    <location>
        <begin position="148"/>
        <end position="170"/>
    </location>
</feature>
<protein>
    <submittedName>
        <fullName evidence="3">YggT family protein</fullName>
    </submittedName>
</protein>
<dbReference type="Pfam" id="PF02325">
    <property type="entry name" value="CCB3_YggT"/>
    <property type="match status" value="2"/>
</dbReference>
<dbReference type="GO" id="GO:0016020">
    <property type="term" value="C:membrane"/>
    <property type="evidence" value="ECO:0007669"/>
    <property type="project" value="InterPro"/>
</dbReference>
<comment type="caution">
    <text evidence="3">The sequence shown here is derived from an EMBL/GenBank/DDBJ whole genome shotgun (WGS) entry which is preliminary data.</text>
</comment>
<reference evidence="3 4" key="1">
    <citation type="submission" date="2023-09" db="EMBL/GenBank/DDBJ databases">
        <authorList>
            <person name="Rey-Velasco X."/>
        </authorList>
    </citation>
    <scope>NUCLEOTIDE SEQUENCE [LARGE SCALE GENOMIC DNA]</scope>
    <source>
        <strain evidence="3 4">W409</strain>
    </source>
</reference>
<comment type="similarity">
    <text evidence="1">Belongs to the YggT family.</text>
</comment>
<gene>
    <name evidence="3" type="ORF">RM544_11720</name>
</gene>
<proteinExistence type="inferred from homology"/>
<dbReference type="InterPro" id="IPR003425">
    <property type="entry name" value="CCB3/YggT"/>
</dbReference>
<sequence length="179" mass="20247">MQATYTLLDFLFNTYAMIVLARVWLQFARADFYNPLSQFVVKVTQPVVGPMRRFIPAISRIDSATLLFAYLVIVLKVIVMQLIFGTGMPPIIPAIIASLFLLLKVAFNLLFIVLIIRMILSFVSQGNNPMEYVLHQLTEPMLAPIRRFIPVIGGLDFSPLVLILGTQFVINLIGEYVRI</sequence>
<keyword evidence="4" id="KW-1185">Reference proteome</keyword>
<evidence type="ECO:0000256" key="2">
    <source>
        <dbReference type="SAM" id="Phobius"/>
    </source>
</evidence>
<accession>A0AAW8R2H2</accession>
<organism evidence="3 4">
    <name type="scientific">Brumicola blandensis</name>
    <dbReference type="NCBI Taxonomy" id="3075611"/>
    <lineage>
        <taxon>Bacteria</taxon>
        <taxon>Pseudomonadati</taxon>
        <taxon>Pseudomonadota</taxon>
        <taxon>Gammaproteobacteria</taxon>
        <taxon>Alteromonadales</taxon>
        <taxon>Alteromonadaceae</taxon>
        <taxon>Brumicola</taxon>
    </lineage>
</organism>
<evidence type="ECO:0000313" key="3">
    <source>
        <dbReference type="EMBL" id="MDT0583209.1"/>
    </source>
</evidence>
<feature type="transmembrane region" description="Helical" evidence="2">
    <location>
        <begin position="61"/>
        <end position="84"/>
    </location>
</feature>
<feature type="transmembrane region" description="Helical" evidence="2">
    <location>
        <begin position="90"/>
        <end position="116"/>
    </location>
</feature>
<keyword evidence="2" id="KW-1133">Transmembrane helix</keyword>
<evidence type="ECO:0000313" key="4">
    <source>
        <dbReference type="Proteomes" id="UP001249020"/>
    </source>
</evidence>
<dbReference type="RefSeq" id="WP_311361977.1">
    <property type="nucleotide sequence ID" value="NZ_JAVRIE010000004.1"/>
</dbReference>
<dbReference type="Proteomes" id="UP001249020">
    <property type="component" value="Unassembled WGS sequence"/>
</dbReference>
<name>A0AAW8R2H2_9ALTE</name>
<dbReference type="PANTHER" id="PTHR33219">
    <property type="entry name" value="YLMG HOMOLOG PROTEIN 2, CHLOROPLASTIC"/>
    <property type="match status" value="1"/>
</dbReference>
<dbReference type="PANTHER" id="PTHR33219:SF14">
    <property type="entry name" value="PROTEIN COFACTOR ASSEMBLY OF COMPLEX C SUBUNIT B CCB3, CHLOROPLASTIC-RELATED"/>
    <property type="match status" value="1"/>
</dbReference>
<evidence type="ECO:0000256" key="1">
    <source>
        <dbReference type="ARBA" id="ARBA00010894"/>
    </source>
</evidence>
<feature type="transmembrane region" description="Helical" evidence="2">
    <location>
        <begin position="6"/>
        <end position="25"/>
    </location>
</feature>
<dbReference type="AlphaFoldDB" id="A0AAW8R2H2"/>
<dbReference type="EMBL" id="JAVRIE010000004">
    <property type="protein sequence ID" value="MDT0583209.1"/>
    <property type="molecule type" value="Genomic_DNA"/>
</dbReference>
<keyword evidence="2" id="KW-0812">Transmembrane</keyword>